<comment type="subunit">
    <text evidence="23">Interacts (via C-terminus) with MPDZ and PATJ. May interact (via C-terminus) with MPP3, PRDX6, DLG4, DLG1, CASK, APBA1 and MAGI2. Interacts with GRM2 and DRD2; this may affect signaling.</text>
</comment>
<evidence type="ECO:0000256" key="6">
    <source>
        <dbReference type="ARBA" id="ARBA00005622"/>
    </source>
</evidence>
<evidence type="ECO:0000313" key="27">
    <source>
        <dbReference type="EMBL" id="RMC07132.1"/>
    </source>
</evidence>
<keyword evidence="15 24" id="KW-0297">G-protein coupled receptor</keyword>
<comment type="subcellular location">
    <subcellularLocation>
        <location evidence="5">Cell membrane</location>
        <topology evidence="5">Multi-pass membrane protein</topology>
    </subcellularLocation>
    <subcellularLocation>
        <location evidence="2">Cell projection</location>
        <location evidence="2">Dendrite</location>
    </subcellularLocation>
    <subcellularLocation>
        <location evidence="4">Cytoplasmic vesicle</location>
    </subcellularLocation>
    <subcellularLocation>
        <location evidence="3">Membrane</location>
        <location evidence="3">Caveola</location>
    </subcellularLocation>
</comment>
<evidence type="ECO:0000256" key="9">
    <source>
        <dbReference type="ARBA" id="ARBA00017579"/>
    </source>
</evidence>
<name>A0A3M0K1L7_HIRRU</name>
<dbReference type="InterPro" id="IPR000276">
    <property type="entry name" value="GPCR_Rhodpsn"/>
</dbReference>
<keyword evidence="12 24" id="KW-0812">Transmembrane</keyword>
<keyword evidence="13" id="KW-0378">Hydrolase</keyword>
<dbReference type="EMBL" id="QRBI01000120">
    <property type="protein sequence ID" value="RMC07132.1"/>
    <property type="molecule type" value="Genomic_DNA"/>
</dbReference>
<evidence type="ECO:0000256" key="20">
    <source>
        <dbReference type="ARBA" id="ARBA00023329"/>
    </source>
</evidence>
<dbReference type="InterPro" id="IPR000801">
    <property type="entry name" value="Esterase-like"/>
</dbReference>
<dbReference type="InterPro" id="IPR017452">
    <property type="entry name" value="GPCR_Rhodpsn_7TM"/>
</dbReference>
<reference evidence="27 28" key="1">
    <citation type="submission" date="2018-07" db="EMBL/GenBank/DDBJ databases">
        <title>A high quality draft genome assembly of the barn swallow (H. rustica rustica).</title>
        <authorList>
            <person name="Formenti G."/>
            <person name="Chiara M."/>
            <person name="Poveda L."/>
            <person name="Francoijs K.-J."/>
            <person name="Bonisoli-Alquati A."/>
            <person name="Canova L."/>
            <person name="Gianfranceschi L."/>
            <person name="Horner D.S."/>
            <person name="Saino N."/>
        </authorList>
    </citation>
    <scope>NUCLEOTIDE SEQUENCE [LARGE SCALE GENOMIC DNA]</scope>
    <source>
        <strain evidence="27">Chelidonia</strain>
        <tissue evidence="27">Blood</tissue>
    </source>
</reference>
<feature type="transmembrane region" description="Helical" evidence="25">
    <location>
        <begin position="355"/>
        <end position="378"/>
    </location>
</feature>
<evidence type="ECO:0000256" key="8">
    <source>
        <dbReference type="ARBA" id="ARBA00016774"/>
    </source>
</evidence>
<dbReference type="Gene3D" id="3.40.50.1820">
    <property type="entry name" value="alpha/beta hydrolase"/>
    <property type="match status" value="1"/>
</dbReference>
<comment type="similarity">
    <text evidence="6">Belongs to the esterase D family.</text>
</comment>
<comment type="similarity">
    <text evidence="24">Belongs to the G-protein coupled receptor 1 family.</text>
</comment>
<dbReference type="AlphaFoldDB" id="A0A3M0K1L7"/>
<feature type="transmembrane region" description="Helical" evidence="25">
    <location>
        <begin position="230"/>
        <end position="252"/>
    </location>
</feature>
<comment type="function">
    <text evidence="1">Serine hydrolase involved in the detoxification of formaldehyde.</text>
</comment>
<evidence type="ECO:0000256" key="4">
    <source>
        <dbReference type="ARBA" id="ARBA00004541"/>
    </source>
</evidence>
<protein>
    <recommendedName>
        <fullName evidence="9">5-hydroxytryptamine receptor 2A</fullName>
        <ecNumber evidence="7">3.1.2.12</ecNumber>
    </recommendedName>
    <alternativeName>
        <fullName evidence="21">Esterase D</fullName>
    </alternativeName>
    <alternativeName>
        <fullName evidence="8">S-formylglutathione hydrolase</fullName>
    </alternativeName>
    <alternativeName>
        <fullName evidence="22">Serotonin receptor 2A</fullName>
    </alternativeName>
</protein>
<dbReference type="PROSITE" id="PS00237">
    <property type="entry name" value="G_PROTEIN_RECEP_F1_1"/>
    <property type="match status" value="1"/>
</dbReference>
<evidence type="ECO:0000256" key="1">
    <source>
        <dbReference type="ARBA" id="ARBA00002608"/>
    </source>
</evidence>
<evidence type="ECO:0000256" key="14">
    <source>
        <dbReference type="ARBA" id="ARBA00022989"/>
    </source>
</evidence>
<dbReference type="InterPro" id="IPR002231">
    <property type="entry name" value="5HT_rcpt"/>
</dbReference>
<evidence type="ECO:0000256" key="19">
    <source>
        <dbReference type="ARBA" id="ARBA00023224"/>
    </source>
</evidence>
<feature type="domain" description="G-protein coupled receptors family 1 profile" evidence="26">
    <location>
        <begin position="87"/>
        <end position="375"/>
    </location>
</feature>
<dbReference type="GO" id="GO:0004993">
    <property type="term" value="F:G protein-coupled serotonin receptor activity"/>
    <property type="evidence" value="ECO:0007669"/>
    <property type="project" value="InterPro"/>
</dbReference>
<dbReference type="GO" id="GO:0052689">
    <property type="term" value="F:carboxylic ester hydrolase activity"/>
    <property type="evidence" value="ECO:0007669"/>
    <property type="project" value="UniProtKB-KW"/>
</dbReference>
<organism evidence="27 28">
    <name type="scientific">Hirundo rustica rustica</name>
    <dbReference type="NCBI Taxonomy" id="333673"/>
    <lineage>
        <taxon>Eukaryota</taxon>
        <taxon>Metazoa</taxon>
        <taxon>Chordata</taxon>
        <taxon>Craniata</taxon>
        <taxon>Vertebrata</taxon>
        <taxon>Euteleostomi</taxon>
        <taxon>Archelosauria</taxon>
        <taxon>Archosauria</taxon>
        <taxon>Dinosauria</taxon>
        <taxon>Saurischia</taxon>
        <taxon>Theropoda</taxon>
        <taxon>Coelurosauria</taxon>
        <taxon>Aves</taxon>
        <taxon>Neognathae</taxon>
        <taxon>Neoaves</taxon>
        <taxon>Telluraves</taxon>
        <taxon>Australaves</taxon>
        <taxon>Passeriformes</taxon>
        <taxon>Sylvioidea</taxon>
        <taxon>Hirundinidae</taxon>
        <taxon>Hirundo</taxon>
    </lineage>
</organism>
<feature type="transmembrane region" description="Helical" evidence="25">
    <location>
        <begin position="146"/>
        <end position="167"/>
    </location>
</feature>
<keyword evidence="14 25" id="KW-1133">Transmembrane helix</keyword>
<dbReference type="SUPFAM" id="SSF81321">
    <property type="entry name" value="Family A G protein-coupled receptor-like"/>
    <property type="match status" value="1"/>
</dbReference>
<evidence type="ECO:0000256" key="15">
    <source>
        <dbReference type="ARBA" id="ARBA00023040"/>
    </source>
</evidence>
<keyword evidence="28" id="KW-1185">Reference proteome</keyword>
<comment type="caution">
    <text evidence="27">The sequence shown here is derived from an EMBL/GenBank/DDBJ whole genome shotgun (WGS) entry which is preliminary data.</text>
</comment>
<dbReference type="InterPro" id="IPR029058">
    <property type="entry name" value="AB_hydrolase_fold"/>
</dbReference>
<dbReference type="GO" id="GO:0030425">
    <property type="term" value="C:dendrite"/>
    <property type="evidence" value="ECO:0007669"/>
    <property type="project" value="UniProtKB-SubCell"/>
</dbReference>
<evidence type="ECO:0000259" key="26">
    <source>
        <dbReference type="PROSITE" id="PS50262"/>
    </source>
</evidence>
<evidence type="ECO:0000256" key="24">
    <source>
        <dbReference type="RuleBase" id="RU000688"/>
    </source>
</evidence>
<feature type="transmembrane region" description="Helical" evidence="25">
    <location>
        <begin position="188"/>
        <end position="210"/>
    </location>
</feature>
<keyword evidence="11" id="KW-0719">Serine esterase</keyword>
<dbReference type="EC" id="3.1.2.12" evidence="7"/>
<dbReference type="GO" id="GO:0018738">
    <property type="term" value="F:S-formylglutathione hydrolase activity"/>
    <property type="evidence" value="ECO:0007669"/>
    <property type="project" value="UniProtKB-EC"/>
</dbReference>
<evidence type="ECO:0000313" key="28">
    <source>
        <dbReference type="Proteomes" id="UP000269221"/>
    </source>
</evidence>
<gene>
    <name evidence="27" type="ORF">DUI87_16588</name>
</gene>
<evidence type="ECO:0000256" key="12">
    <source>
        <dbReference type="ARBA" id="ARBA00022692"/>
    </source>
</evidence>
<dbReference type="InterPro" id="IPR014186">
    <property type="entry name" value="S-formylglutathione_hydrol"/>
</dbReference>
<keyword evidence="16 25" id="KW-0472">Membrane</keyword>
<keyword evidence="18 24" id="KW-0675">Receptor</keyword>
<dbReference type="InterPro" id="IPR000455">
    <property type="entry name" value="5HT2A_rcpt"/>
</dbReference>
<evidence type="ECO:0000256" key="25">
    <source>
        <dbReference type="SAM" id="Phobius"/>
    </source>
</evidence>
<dbReference type="PANTHER" id="PTHR10061">
    <property type="entry name" value="S-FORMYLGLUTATHIONE HYDROLASE"/>
    <property type="match status" value="1"/>
</dbReference>
<evidence type="ECO:0000256" key="5">
    <source>
        <dbReference type="ARBA" id="ARBA00004651"/>
    </source>
</evidence>
<dbReference type="Gene3D" id="1.20.1070.10">
    <property type="entry name" value="Rhodopsin 7-helix transmembrane proteins"/>
    <property type="match status" value="1"/>
</dbReference>
<dbReference type="CDD" id="cd15304">
    <property type="entry name" value="7tmA_5-HT2A"/>
    <property type="match status" value="1"/>
</dbReference>
<dbReference type="OrthoDB" id="420518at2759"/>
<dbReference type="GO" id="GO:0005829">
    <property type="term" value="C:cytosol"/>
    <property type="evidence" value="ECO:0007669"/>
    <property type="project" value="TreeGrafter"/>
</dbReference>
<feature type="transmembrane region" description="Helical" evidence="25">
    <location>
        <begin position="107"/>
        <end position="134"/>
    </location>
</feature>
<evidence type="ECO:0000256" key="13">
    <source>
        <dbReference type="ARBA" id="ARBA00022801"/>
    </source>
</evidence>
<dbReference type="Proteomes" id="UP000269221">
    <property type="component" value="Unassembled WGS sequence"/>
</dbReference>
<keyword evidence="19 24" id="KW-0807">Transducer</keyword>
<keyword evidence="20" id="KW-0968">Cytoplasmic vesicle</keyword>
<accession>A0A3M0K1L7</accession>
<dbReference type="GO" id="GO:0031410">
    <property type="term" value="C:cytoplasmic vesicle"/>
    <property type="evidence" value="ECO:0007669"/>
    <property type="project" value="UniProtKB-SubCell"/>
</dbReference>
<sequence length="723" mass="81023">MDILYDGESSVNPTANSFIQINHERRFYRNVYGGGEINISHLCNLTVNSDNLTNLSCESSMSPPCCASQKNWPALLTVIVIVLTIAGNILVIMAVSLEKKLQNATNYFLMSLAIADMLLGFFVMPVSMLTILYGYEWPLPRKLCAIWIYLDVLFSTASIMHLCAISLDRYIAIRNPIHHSRFNSRTKAFAKIIAVWTISVGISMPIPVFGLQDDSKVFKKDICLLADENFVLVGSFVAFFIPLTIMVVTYFLTIKSLQKEAMLCVNDIGPKTKFASFSFLPQSSLSSEKLFQRSLNRDMGTSGRRTMQSISNEQKASKVLGIVFFLFVVMWCPFFITNVMAVICKESCKEEVIGGLLNVFVWIGYLSSAVNPLVYTLFNKTYRSAFSRYIQCRYKEEKKPFQLILVNTIPALAYDSSQLQLAQMKSLKKEAKMMAKDYSTVTIGTHHLDGTSKGSIVSGNEKESRDHDMNRNAALNSSLLRISVKIMALKQVSSNKCFEGFQKVFEHDSAELKCKMKFGIYLPPKAETGKCPVLYWLSGGCNIEGEDESWDFGTGAGFYVDATEDPWKTNYRMYSYIKDELPKLINANFPTDPDRMSIFGHSMGGHGALILTLKNPGKYKSVSAFAPICNPIQCQWGKKALGGYLGPDASKWEAYDATQLVKSYLGPRLDILIDQGKDDQFLSAGQLLPDNFIAACTERKVPVVFRLQQASCFCRPWLLDSCL</sequence>
<proteinExistence type="inferred from homology"/>
<dbReference type="SUPFAM" id="SSF53474">
    <property type="entry name" value="alpha/beta-Hydrolases"/>
    <property type="match status" value="1"/>
</dbReference>
<dbReference type="PRINTS" id="PR00237">
    <property type="entry name" value="GPCRRHODOPSN"/>
</dbReference>
<keyword evidence="10" id="KW-1003">Cell membrane</keyword>
<dbReference type="STRING" id="333673.A0A3M0K1L7"/>
<evidence type="ECO:0000256" key="7">
    <source>
        <dbReference type="ARBA" id="ARBA00012479"/>
    </source>
</evidence>
<evidence type="ECO:0000256" key="23">
    <source>
        <dbReference type="ARBA" id="ARBA00046353"/>
    </source>
</evidence>
<dbReference type="GO" id="GO:0005901">
    <property type="term" value="C:caveola"/>
    <property type="evidence" value="ECO:0007669"/>
    <property type="project" value="UniProtKB-SubCell"/>
</dbReference>
<evidence type="ECO:0000256" key="2">
    <source>
        <dbReference type="ARBA" id="ARBA00004279"/>
    </source>
</evidence>
<dbReference type="PROSITE" id="PS50262">
    <property type="entry name" value="G_PROTEIN_RECEP_F1_2"/>
    <property type="match status" value="1"/>
</dbReference>
<evidence type="ECO:0000256" key="3">
    <source>
        <dbReference type="ARBA" id="ARBA00004345"/>
    </source>
</evidence>
<keyword evidence="17" id="KW-1015">Disulfide bond</keyword>
<evidence type="ECO:0000256" key="17">
    <source>
        <dbReference type="ARBA" id="ARBA00023157"/>
    </source>
</evidence>
<evidence type="ECO:0000256" key="22">
    <source>
        <dbReference type="ARBA" id="ARBA00032258"/>
    </source>
</evidence>
<dbReference type="PRINTS" id="PR01101">
    <property type="entry name" value="5HTRECEPTOR"/>
</dbReference>
<dbReference type="SMART" id="SM01381">
    <property type="entry name" value="7TM_GPCR_Srsx"/>
    <property type="match status" value="1"/>
</dbReference>
<evidence type="ECO:0000256" key="21">
    <source>
        <dbReference type="ARBA" id="ARBA00032082"/>
    </source>
</evidence>
<feature type="transmembrane region" description="Helical" evidence="25">
    <location>
        <begin position="72"/>
        <end position="95"/>
    </location>
</feature>
<dbReference type="PRINTS" id="PR00516">
    <property type="entry name" value="5HT2ARECEPTR"/>
</dbReference>
<evidence type="ECO:0000256" key="18">
    <source>
        <dbReference type="ARBA" id="ARBA00023170"/>
    </source>
</evidence>
<evidence type="ECO:0000256" key="16">
    <source>
        <dbReference type="ARBA" id="ARBA00023136"/>
    </source>
</evidence>
<dbReference type="Pfam" id="PF00001">
    <property type="entry name" value="7tm_1"/>
    <property type="match status" value="1"/>
</dbReference>
<dbReference type="GO" id="GO:0046294">
    <property type="term" value="P:formaldehyde catabolic process"/>
    <property type="evidence" value="ECO:0007669"/>
    <property type="project" value="InterPro"/>
</dbReference>
<dbReference type="Pfam" id="PF00756">
    <property type="entry name" value="Esterase"/>
    <property type="match status" value="2"/>
</dbReference>
<feature type="transmembrane region" description="Helical" evidence="25">
    <location>
        <begin position="319"/>
        <end position="343"/>
    </location>
</feature>
<dbReference type="PANTHER" id="PTHR10061:SF0">
    <property type="entry name" value="S-FORMYLGLUTATHIONE HYDROLASE"/>
    <property type="match status" value="1"/>
</dbReference>
<evidence type="ECO:0000256" key="10">
    <source>
        <dbReference type="ARBA" id="ARBA00022475"/>
    </source>
</evidence>
<evidence type="ECO:0000256" key="11">
    <source>
        <dbReference type="ARBA" id="ARBA00022487"/>
    </source>
</evidence>